<feature type="domain" description="Methyl-accepting transducer" evidence="7">
    <location>
        <begin position="271"/>
        <end position="507"/>
    </location>
</feature>
<dbReference type="Proteomes" id="UP000241771">
    <property type="component" value="Unassembled WGS sequence"/>
</dbReference>
<dbReference type="Gene3D" id="1.10.287.950">
    <property type="entry name" value="Methyl-accepting chemotaxis protein"/>
    <property type="match status" value="1"/>
</dbReference>
<dbReference type="SMART" id="SM00304">
    <property type="entry name" value="HAMP"/>
    <property type="match status" value="1"/>
</dbReference>
<evidence type="ECO:0000259" key="8">
    <source>
        <dbReference type="PROSITE" id="PS50192"/>
    </source>
</evidence>
<dbReference type="CDD" id="cd11386">
    <property type="entry name" value="MCP_signal"/>
    <property type="match status" value="1"/>
</dbReference>
<dbReference type="PROSITE" id="PS50111">
    <property type="entry name" value="CHEMOTAXIS_TRANSDUC_2"/>
    <property type="match status" value="1"/>
</dbReference>
<keyword evidence="2" id="KW-1003">Cell membrane</keyword>
<dbReference type="RefSeq" id="WP_107272364.1">
    <property type="nucleotide sequence ID" value="NZ_PYMA01000014.1"/>
</dbReference>
<evidence type="ECO:0000313" key="11">
    <source>
        <dbReference type="Proteomes" id="UP000241771"/>
    </source>
</evidence>
<dbReference type="Pfam" id="PF00015">
    <property type="entry name" value="MCPsignal"/>
    <property type="match status" value="1"/>
</dbReference>
<feature type="transmembrane region" description="Helical" evidence="6">
    <location>
        <begin position="12"/>
        <end position="33"/>
    </location>
</feature>
<keyword evidence="11" id="KW-1185">Reference proteome</keyword>
<dbReference type="EMBL" id="PYMA01000014">
    <property type="protein sequence ID" value="PSW17676.1"/>
    <property type="molecule type" value="Genomic_DNA"/>
</dbReference>
<name>A0A2T3NNZ2_9GAMM</name>
<organism evidence="10 11">
    <name type="scientific">Photobacterium sanctipauli</name>
    <dbReference type="NCBI Taxonomy" id="1342794"/>
    <lineage>
        <taxon>Bacteria</taxon>
        <taxon>Pseudomonadati</taxon>
        <taxon>Pseudomonadota</taxon>
        <taxon>Gammaproteobacteria</taxon>
        <taxon>Vibrionales</taxon>
        <taxon>Vibrionaceae</taxon>
        <taxon>Photobacterium</taxon>
    </lineage>
</organism>
<evidence type="ECO:0000313" key="10">
    <source>
        <dbReference type="EMBL" id="PSW17676.1"/>
    </source>
</evidence>
<protein>
    <submittedName>
        <fullName evidence="10">Methyl-accepting chemotaxis protein</fullName>
    </submittedName>
</protein>
<reference evidence="10 11" key="1">
    <citation type="submission" date="2018-01" db="EMBL/GenBank/DDBJ databases">
        <title>Whole genome sequencing of Histamine producing bacteria.</title>
        <authorList>
            <person name="Butler K."/>
        </authorList>
    </citation>
    <scope>NUCLEOTIDE SEQUENCE [LARGE SCALE GENOMIC DNA]</scope>
    <source>
        <strain evidence="10 11">DSM 100436</strain>
    </source>
</reference>
<keyword evidence="6" id="KW-0472">Membrane</keyword>
<comment type="subcellular location">
    <subcellularLocation>
        <location evidence="1">Cell inner membrane</location>
        <topology evidence="1">Multi-pass membrane protein</topology>
    </subcellularLocation>
</comment>
<gene>
    <name evidence="10" type="ORF">C9I98_19370</name>
</gene>
<dbReference type="PROSITE" id="PS50192">
    <property type="entry name" value="T_SNARE"/>
    <property type="match status" value="1"/>
</dbReference>
<keyword evidence="6" id="KW-1133">Transmembrane helix</keyword>
<dbReference type="SUPFAM" id="SSF58104">
    <property type="entry name" value="Methyl-accepting chemotaxis protein (MCP) signaling domain"/>
    <property type="match status" value="1"/>
</dbReference>
<dbReference type="FunFam" id="1.10.287.950:FF:000001">
    <property type="entry name" value="Methyl-accepting chemotaxis sensory transducer"/>
    <property type="match status" value="1"/>
</dbReference>
<feature type="transmembrane region" description="Helical" evidence="6">
    <location>
        <begin position="194"/>
        <end position="217"/>
    </location>
</feature>
<keyword evidence="2" id="KW-0997">Cell inner membrane</keyword>
<evidence type="ECO:0000256" key="1">
    <source>
        <dbReference type="ARBA" id="ARBA00004429"/>
    </source>
</evidence>
<comment type="caution">
    <text evidence="10">The sequence shown here is derived from an EMBL/GenBank/DDBJ whole genome shotgun (WGS) entry which is preliminary data.</text>
</comment>
<dbReference type="SMART" id="SM00283">
    <property type="entry name" value="MA"/>
    <property type="match status" value="1"/>
</dbReference>
<dbReference type="CDD" id="cd06225">
    <property type="entry name" value="HAMP"/>
    <property type="match status" value="1"/>
</dbReference>
<evidence type="ECO:0000259" key="7">
    <source>
        <dbReference type="PROSITE" id="PS50111"/>
    </source>
</evidence>
<dbReference type="AlphaFoldDB" id="A0A2T3NNZ2"/>
<dbReference type="GO" id="GO:0007165">
    <property type="term" value="P:signal transduction"/>
    <property type="evidence" value="ECO:0007669"/>
    <property type="project" value="UniProtKB-KW"/>
</dbReference>
<evidence type="ECO:0000256" key="5">
    <source>
        <dbReference type="PROSITE-ProRule" id="PRU00284"/>
    </source>
</evidence>
<dbReference type="GO" id="GO:0005886">
    <property type="term" value="C:plasma membrane"/>
    <property type="evidence" value="ECO:0007669"/>
    <property type="project" value="UniProtKB-SubCell"/>
</dbReference>
<dbReference type="PANTHER" id="PTHR32089">
    <property type="entry name" value="METHYL-ACCEPTING CHEMOTAXIS PROTEIN MCPB"/>
    <property type="match status" value="1"/>
</dbReference>
<evidence type="ECO:0000259" key="9">
    <source>
        <dbReference type="PROSITE" id="PS50885"/>
    </source>
</evidence>
<keyword evidence="3 5" id="KW-0807">Transducer</keyword>
<sequence>MPFSFNNLSIRIQVLVPVVILAVVLLLSTIVAGGKIDSQQALMQAHTEQSLNNKDRVTWLIDNTYQMRIDAVYSLYDIEQLGRLRDSLEQGMAKNFQVLDELSEVKGLDKEAANTRDKMQKYLNYSLQHVIPLLHKRFDGQLSDEQYAALTTDFRVYGHNMVTAMNTLLQHVTKLTLEQQAVQAENQDSLISTLFYTLLAVLAGALFAAWFISGLIATPVIHLQSVMRDVATGNLKVRAKQNGTNEIAQLSASVNTTVEQLSTTVESLIRISEDVAAAATELAAVMTQSEANAQTEQNEIDQVASAVNELSSTADNVSDNATSADSTAKQTDELARQGLGVFEESNAASQQMSQTLSEAAGVVTRLKDQSEQISKVIEVIRGISEQTNLLALNAAIEAARAGESGRGFAVVADEVRMLAARTQDSTQEIQSIIEELQSQSNNANDSMQVSLEMLEQNQVLANQANEVLMGITESVVQISDMNTQVATAAEQQSQVTQDINRNVTNMSEIVNQNVAGISQSAMASNELSQLAEQQKQQLAFFKL</sequence>
<dbReference type="PANTHER" id="PTHR32089:SF33">
    <property type="entry name" value="TOXIN COREGULATED PILUS BIOSYNTHESIS PROTEIN I"/>
    <property type="match status" value="1"/>
</dbReference>
<evidence type="ECO:0000256" key="2">
    <source>
        <dbReference type="ARBA" id="ARBA00022519"/>
    </source>
</evidence>
<proteinExistence type="inferred from homology"/>
<feature type="domain" description="HAMP" evidence="9">
    <location>
        <begin position="214"/>
        <end position="266"/>
    </location>
</feature>
<dbReference type="InterPro" id="IPR003660">
    <property type="entry name" value="HAMP_dom"/>
</dbReference>
<dbReference type="Pfam" id="PF00672">
    <property type="entry name" value="HAMP"/>
    <property type="match status" value="1"/>
</dbReference>
<accession>A0A2T3NNZ2</accession>
<dbReference type="PROSITE" id="PS50885">
    <property type="entry name" value="HAMP"/>
    <property type="match status" value="1"/>
</dbReference>
<dbReference type="InterPro" id="IPR004089">
    <property type="entry name" value="MCPsignal_dom"/>
</dbReference>
<evidence type="ECO:0000256" key="6">
    <source>
        <dbReference type="SAM" id="Phobius"/>
    </source>
</evidence>
<dbReference type="GO" id="GO:0004888">
    <property type="term" value="F:transmembrane signaling receptor activity"/>
    <property type="evidence" value="ECO:0007669"/>
    <property type="project" value="InterPro"/>
</dbReference>
<comment type="similarity">
    <text evidence="4">Belongs to the methyl-accepting chemotaxis (MCP) protein family.</text>
</comment>
<dbReference type="InterPro" id="IPR000727">
    <property type="entry name" value="T_SNARE_dom"/>
</dbReference>
<evidence type="ECO:0000256" key="4">
    <source>
        <dbReference type="ARBA" id="ARBA00029447"/>
    </source>
</evidence>
<feature type="domain" description="T-SNARE coiled-coil homology" evidence="8">
    <location>
        <begin position="458"/>
        <end position="520"/>
    </location>
</feature>
<dbReference type="PRINTS" id="PR00260">
    <property type="entry name" value="CHEMTRNSDUCR"/>
</dbReference>
<evidence type="ECO:0000256" key="3">
    <source>
        <dbReference type="ARBA" id="ARBA00023224"/>
    </source>
</evidence>
<dbReference type="GO" id="GO:0006935">
    <property type="term" value="P:chemotaxis"/>
    <property type="evidence" value="ECO:0007669"/>
    <property type="project" value="InterPro"/>
</dbReference>
<keyword evidence="6" id="KW-0812">Transmembrane</keyword>
<dbReference type="InterPro" id="IPR004090">
    <property type="entry name" value="Chemotax_Me-accpt_rcpt"/>
</dbReference>